<dbReference type="Pfam" id="PF05869">
    <property type="entry name" value="Dam"/>
    <property type="match status" value="1"/>
</dbReference>
<dbReference type="GO" id="GO:0009007">
    <property type="term" value="F:site-specific DNA-methyltransferase (adenine-specific) activity"/>
    <property type="evidence" value="ECO:0007669"/>
    <property type="project" value="InterPro"/>
</dbReference>
<evidence type="ECO:0008006" key="2">
    <source>
        <dbReference type="Google" id="ProtNLM"/>
    </source>
</evidence>
<dbReference type="GO" id="GO:0009307">
    <property type="term" value="P:DNA restriction-modification system"/>
    <property type="evidence" value="ECO:0007669"/>
    <property type="project" value="InterPro"/>
</dbReference>
<dbReference type="GO" id="GO:0003677">
    <property type="term" value="F:DNA binding"/>
    <property type="evidence" value="ECO:0007669"/>
    <property type="project" value="InterPro"/>
</dbReference>
<sequence length="174" mass="19489">MDTRAYMPASKSTDYETPPDLFDRLDKEFGPFTLDPCGQREHHSVRRIVANGGHFYDGSTEAMDGLLQPWDGRVFMNPEYGRAMPRWVEKAVDEVGCGNAELVVALIPARTDTRMWQRLVLTSVHRIDCGDGAFIDRAAMVAREVRFLPGRLKFGGAKDSAPFPSAVVVWRNDA</sequence>
<reference evidence="1" key="1">
    <citation type="journal article" date="2015" name="Nature">
        <title>Complex archaea that bridge the gap between prokaryotes and eukaryotes.</title>
        <authorList>
            <person name="Spang A."/>
            <person name="Saw J.H."/>
            <person name="Jorgensen S.L."/>
            <person name="Zaremba-Niedzwiedzka K."/>
            <person name="Martijn J."/>
            <person name="Lind A.E."/>
            <person name="van Eijk R."/>
            <person name="Schleper C."/>
            <person name="Guy L."/>
            <person name="Ettema T.J."/>
        </authorList>
    </citation>
    <scope>NUCLEOTIDE SEQUENCE</scope>
</reference>
<proteinExistence type="predicted"/>
<organism evidence="1">
    <name type="scientific">marine sediment metagenome</name>
    <dbReference type="NCBI Taxonomy" id="412755"/>
    <lineage>
        <taxon>unclassified sequences</taxon>
        <taxon>metagenomes</taxon>
        <taxon>ecological metagenomes</taxon>
    </lineage>
</organism>
<gene>
    <name evidence="1" type="ORF">LCGC14_1448010</name>
</gene>
<comment type="caution">
    <text evidence="1">The sequence shown here is derived from an EMBL/GenBank/DDBJ whole genome shotgun (WGS) entry which is preliminary data.</text>
</comment>
<evidence type="ECO:0000313" key="1">
    <source>
        <dbReference type="EMBL" id="KKM69710.1"/>
    </source>
</evidence>
<name>A0A0F9LZ32_9ZZZZ</name>
<accession>A0A0F9LZ32</accession>
<protein>
    <recommendedName>
        <fullName evidence="2">DNA N-6-adenine-methyltransferase (Dam)</fullName>
    </recommendedName>
</protein>
<dbReference type="InterPro" id="IPR008593">
    <property type="entry name" value="Dam_MeTrfase"/>
</dbReference>
<dbReference type="AlphaFoldDB" id="A0A0F9LZ32"/>
<dbReference type="EMBL" id="LAZR01009944">
    <property type="protein sequence ID" value="KKM69710.1"/>
    <property type="molecule type" value="Genomic_DNA"/>
</dbReference>